<reference evidence="1" key="1">
    <citation type="submission" date="2023-07" db="EMBL/GenBank/DDBJ databases">
        <title>Black Yeasts Isolated from many extreme environments.</title>
        <authorList>
            <person name="Coleine C."/>
            <person name="Stajich J.E."/>
            <person name="Selbmann L."/>
        </authorList>
    </citation>
    <scope>NUCLEOTIDE SEQUENCE</scope>
    <source>
        <strain evidence="1">CCFEE 5714</strain>
    </source>
</reference>
<name>A0ACC3M9Z0_9PEZI</name>
<sequence length="440" mass="50126">MVSSRTSPEWHVLEFFIDGNDSVLTTHVRGTRFHIVADADQLSKDNKVGGQYRNLVQRAQGHDRLESGKHHESNDDAEIDSGVDMKRSDSDGSRSSHVKENPTETAAEALQCWMFAPVAKSMDELAPVDSDGSNQTLERWYHSPARFFSLVASADRDELEATELESTPELRKQMQGLVPEQALPKYLTNKLKARWYSSSELQVLEASDQPVGTPYHPCRVRDPETRDTFFLKVVDNRQPQPVKRELDILHRIESSRLHERMRVPTLQGLVYVDGTEANSRGQRKVMGFLLTDIPSPKPLTTMLEPSVSREMRDQWAAEAERMKEVLHENNIVWGDAKADNFMVDKDDNLWIIDFGGSYTEGWVDSELNETEEGDNMGTEKVVNALRDPIANVQRPEEEFEQETERPCTTSKRKRNIDNLESSEDSDRLSSVKHRRTESGD</sequence>
<evidence type="ECO:0000313" key="1">
    <source>
        <dbReference type="EMBL" id="KAK3681508.1"/>
    </source>
</evidence>
<comment type="caution">
    <text evidence="1">The sequence shown here is derived from an EMBL/GenBank/DDBJ whole genome shotgun (WGS) entry which is preliminary data.</text>
</comment>
<keyword evidence="2" id="KW-1185">Reference proteome</keyword>
<gene>
    <name evidence="1" type="ORF">LTR37_020887</name>
</gene>
<evidence type="ECO:0000313" key="2">
    <source>
        <dbReference type="Proteomes" id="UP001281147"/>
    </source>
</evidence>
<accession>A0ACC3M9Z0</accession>
<protein>
    <submittedName>
        <fullName evidence="1">Uncharacterized protein</fullName>
    </submittedName>
</protein>
<proteinExistence type="predicted"/>
<organism evidence="1 2">
    <name type="scientific">Vermiconidia calcicola</name>
    <dbReference type="NCBI Taxonomy" id="1690605"/>
    <lineage>
        <taxon>Eukaryota</taxon>
        <taxon>Fungi</taxon>
        <taxon>Dikarya</taxon>
        <taxon>Ascomycota</taxon>
        <taxon>Pezizomycotina</taxon>
        <taxon>Dothideomycetes</taxon>
        <taxon>Dothideomycetidae</taxon>
        <taxon>Mycosphaerellales</taxon>
        <taxon>Extremaceae</taxon>
        <taxon>Vermiconidia</taxon>
    </lineage>
</organism>
<dbReference type="Proteomes" id="UP001281147">
    <property type="component" value="Unassembled WGS sequence"/>
</dbReference>
<dbReference type="EMBL" id="JAUTXU010000400">
    <property type="protein sequence ID" value="KAK3681508.1"/>
    <property type="molecule type" value="Genomic_DNA"/>
</dbReference>